<feature type="non-terminal residue" evidence="1">
    <location>
        <position position="1"/>
    </location>
</feature>
<name>A0ABT9KH45_9PAST</name>
<reference evidence="1 2" key="1">
    <citation type="submission" date="2022-12" db="EMBL/GenBank/DDBJ databases">
        <title>Genome sequence of Pasteurellaceae Bisgaard Taxon 45.</title>
        <authorList>
            <person name="Foggin C."/>
            <person name="Rosen L.E."/>
            <person name="Henton M."/>
            <person name="Buys A."/>
            <person name="Floyd T."/>
            <person name="Turner A.D."/>
            <person name="Tarbin J."/>
            <person name="Lloyd A.S."/>
            <person name="Chaitezvi C."/>
            <person name="Ellis R.J."/>
            <person name="Roberts H.C."/>
            <person name="Dastjerdi A."/>
            <person name="Nunez A."/>
            <person name="Van Vliet A.H."/>
            <person name="Steinbach F."/>
        </authorList>
    </citation>
    <scope>NUCLEOTIDE SEQUENCE [LARGE SCALE GENOMIC DNA]</scope>
    <source>
        <strain evidence="1 2">VF20HR</strain>
    </source>
</reference>
<accession>A0ABT9KH45</accession>
<dbReference type="EMBL" id="JAQAHH010000011">
    <property type="protein sequence ID" value="MDP9501360.1"/>
    <property type="molecule type" value="Genomic_DNA"/>
</dbReference>
<sequence>RRSRQVIHQVCPYDRNAKKPLSNPQIHNATKSAVLLLAFSQPSVNGTQKMLFLFWLGIADPKQSIPLYP</sequence>
<dbReference type="Proteomes" id="UP001224083">
    <property type="component" value="Unassembled WGS sequence"/>
</dbReference>
<evidence type="ECO:0000313" key="1">
    <source>
        <dbReference type="EMBL" id="MDP9501360.1"/>
    </source>
</evidence>
<evidence type="ECO:0000313" key="2">
    <source>
        <dbReference type="Proteomes" id="UP001224083"/>
    </source>
</evidence>
<keyword evidence="2" id="KW-1185">Reference proteome</keyword>
<organism evidence="1 2">
    <name type="scientific">Bisgaard Taxon 45</name>
    <dbReference type="NCBI Taxonomy" id="304289"/>
    <lineage>
        <taxon>Bacteria</taxon>
        <taxon>Pseudomonadati</taxon>
        <taxon>Pseudomonadota</taxon>
        <taxon>Gammaproteobacteria</taxon>
        <taxon>Pasteurellales</taxon>
        <taxon>Pasteurellaceae</taxon>
    </lineage>
</organism>
<gene>
    <name evidence="1" type="ORF">O7M46_10365</name>
</gene>
<proteinExistence type="predicted"/>
<comment type="caution">
    <text evidence="1">The sequence shown here is derived from an EMBL/GenBank/DDBJ whole genome shotgun (WGS) entry which is preliminary data.</text>
</comment>
<protein>
    <submittedName>
        <fullName evidence="1">Uncharacterized protein</fullName>
    </submittedName>
</protein>